<evidence type="ECO:0000313" key="1">
    <source>
        <dbReference type="EMBL" id="TRY70878.1"/>
    </source>
</evidence>
<dbReference type="GO" id="GO:0031146">
    <property type="term" value="P:SCF-dependent proteasomal ubiquitin-dependent protein catabolic process"/>
    <property type="evidence" value="ECO:0007669"/>
    <property type="project" value="TreeGrafter"/>
</dbReference>
<evidence type="ECO:0000313" key="2">
    <source>
        <dbReference type="Proteomes" id="UP000318571"/>
    </source>
</evidence>
<dbReference type="AlphaFoldDB" id="A0A553NZN0"/>
<proteinExistence type="predicted"/>
<dbReference type="Proteomes" id="UP000318571">
    <property type="component" value="Chromosome 9"/>
</dbReference>
<dbReference type="PANTHER" id="PTHR13318">
    <property type="entry name" value="PARTNER OF PAIRED, ISOFORM B-RELATED"/>
    <property type="match status" value="1"/>
</dbReference>
<dbReference type="EMBL" id="VCGU01000009">
    <property type="protein sequence ID" value="TRY70878.1"/>
    <property type="molecule type" value="Genomic_DNA"/>
</dbReference>
<organism evidence="1 2">
    <name type="scientific">Tigriopus californicus</name>
    <name type="common">Marine copepod</name>
    <dbReference type="NCBI Taxonomy" id="6832"/>
    <lineage>
        <taxon>Eukaryota</taxon>
        <taxon>Metazoa</taxon>
        <taxon>Ecdysozoa</taxon>
        <taxon>Arthropoda</taxon>
        <taxon>Crustacea</taxon>
        <taxon>Multicrustacea</taxon>
        <taxon>Hexanauplia</taxon>
        <taxon>Copepoda</taxon>
        <taxon>Harpacticoida</taxon>
        <taxon>Harpacticidae</taxon>
        <taxon>Tigriopus</taxon>
    </lineage>
</organism>
<dbReference type="SUPFAM" id="SSF52047">
    <property type="entry name" value="RNI-like"/>
    <property type="match status" value="1"/>
</dbReference>
<dbReference type="InterPro" id="IPR032675">
    <property type="entry name" value="LRR_dom_sf"/>
</dbReference>
<dbReference type="STRING" id="6832.A0A553NZN0"/>
<gene>
    <name evidence="1" type="ORF">TCAL_02793</name>
</gene>
<accession>A0A553NZN0</accession>
<dbReference type="PANTHER" id="PTHR13318:SF105">
    <property type="entry name" value="F-BOX_LRR-REPEAT PROTEIN 3"/>
    <property type="match status" value="1"/>
</dbReference>
<protein>
    <recommendedName>
        <fullName evidence="3">F-box domain-containing protein</fullName>
    </recommendedName>
</protein>
<sequence length="559" mass="64073">MTTTMDYNRRPPKTLHELCKERLVTQYLSTLGNLQMGPPLSWLGWPFTCMESKTFRRHGIRKLQAVMSQAPNHFNEIALEMYKRDPSCIEAILHPLLLALEINSQSLKLALDYAYNLTNLTTLYLFFDITRHAVHVQKFHEFVGGLVHLTHLKLSNCCTDALLAVVGTNCKQLCVLDAEEDSEMTITDHGLAFLVNCAKLHTVVLNDAGDEYDYEDRYFGITGKGIANLMISLPNLCLLVCEPYLLREALRFVHIINVNSHTYQLKYLHCKFPDREFLYSVSKLCPMVHELVIEDQSRDCVDVLPYFQHLHTLKLENCSWTAREEPSYKIVFANLAKLELKNPKTLVIDPPFVTKLGKWCPNLTKLSITLYQPDVLTKALAFGSNTEFFPKLESLAIDGDVSLHLIETMLISSNLKSLTIYIHDLSVSSGQFDSLMLRMARDGHLSRVETLQCFQWKVSLETMLFVIDSCVNLRNIWGLDLLMMCPVSIRTIQEHIARNNRWIDLHDVSFFEKSRGVSFLSERSKRRVQAAEQMGDRDMLAHLLGEQTLDDLLKEVNLL</sequence>
<evidence type="ECO:0008006" key="3">
    <source>
        <dbReference type="Google" id="ProtNLM"/>
    </source>
</evidence>
<dbReference type="Gene3D" id="3.80.10.10">
    <property type="entry name" value="Ribonuclease Inhibitor"/>
    <property type="match status" value="2"/>
</dbReference>
<comment type="caution">
    <text evidence="1">The sequence shown here is derived from an EMBL/GenBank/DDBJ whole genome shotgun (WGS) entry which is preliminary data.</text>
</comment>
<reference evidence="1 2" key="1">
    <citation type="journal article" date="2018" name="Nat. Ecol. Evol.">
        <title>Genomic signatures of mitonuclear coevolution across populations of Tigriopus californicus.</title>
        <authorList>
            <person name="Barreto F.S."/>
            <person name="Watson E.T."/>
            <person name="Lima T.G."/>
            <person name="Willett C.S."/>
            <person name="Edmands S."/>
            <person name="Li W."/>
            <person name="Burton R.S."/>
        </authorList>
    </citation>
    <scope>NUCLEOTIDE SEQUENCE [LARGE SCALE GENOMIC DNA]</scope>
    <source>
        <strain evidence="1 2">San Diego</strain>
    </source>
</reference>
<name>A0A553NZN0_TIGCA</name>
<dbReference type="OrthoDB" id="6367911at2759"/>
<dbReference type="GO" id="GO:0019005">
    <property type="term" value="C:SCF ubiquitin ligase complex"/>
    <property type="evidence" value="ECO:0007669"/>
    <property type="project" value="TreeGrafter"/>
</dbReference>
<keyword evidence="2" id="KW-1185">Reference proteome</keyword>